<dbReference type="InterPro" id="IPR041134">
    <property type="entry name" value="Vault_2"/>
</dbReference>
<dbReference type="FunFam" id="2.30.30.550:FF:000001">
    <property type="entry name" value="major vault protein-like"/>
    <property type="match status" value="3"/>
</dbReference>
<feature type="domain" description="Major vault protein repeat" evidence="10">
    <location>
        <begin position="222"/>
        <end position="264"/>
    </location>
</feature>
<dbReference type="InterPro" id="IPR021870">
    <property type="entry name" value="MVP_shoulder"/>
</dbReference>
<feature type="repeat" description="MVP" evidence="8">
    <location>
        <begin position="121"/>
        <end position="172"/>
    </location>
</feature>
<dbReference type="EMBL" id="AMQN01001108">
    <property type="status" value="NOT_ANNOTATED_CDS"/>
    <property type="molecule type" value="Genomic_DNA"/>
</dbReference>
<dbReference type="FunFam" id="2.30.30.570:FF:000002">
    <property type="entry name" value="Major vault protein-alpha"/>
    <property type="match status" value="1"/>
</dbReference>
<feature type="domain" description="Major vault protein repeat" evidence="12">
    <location>
        <begin position="54"/>
        <end position="111"/>
    </location>
</feature>
<gene>
    <name evidence="15" type="ORF">CAPTEDRAFT_152289</name>
</gene>
<organism evidence="15">
    <name type="scientific">Capitella teleta</name>
    <name type="common">Polychaete worm</name>
    <dbReference type="NCBI Taxonomy" id="283909"/>
    <lineage>
        <taxon>Eukaryota</taxon>
        <taxon>Metazoa</taxon>
        <taxon>Spiralia</taxon>
        <taxon>Lophotrochozoa</taxon>
        <taxon>Annelida</taxon>
        <taxon>Polychaeta</taxon>
        <taxon>Sedentaria</taxon>
        <taxon>Scolecida</taxon>
        <taxon>Capitellidae</taxon>
        <taxon>Capitella</taxon>
    </lineage>
</organism>
<dbReference type="Pfam" id="PF17796">
    <property type="entry name" value="Vault_4"/>
    <property type="match status" value="1"/>
</dbReference>
<feature type="repeat" description="MVP" evidence="8">
    <location>
        <begin position="282"/>
        <end position="330"/>
    </location>
</feature>
<dbReference type="FunFam" id="2.30.30.560:FF:000002">
    <property type="entry name" value="Major vault protein-alpha"/>
    <property type="match status" value="1"/>
</dbReference>
<dbReference type="CDD" id="cd08825">
    <property type="entry name" value="MVP_shoulder"/>
    <property type="match status" value="1"/>
</dbReference>
<evidence type="ECO:0000256" key="1">
    <source>
        <dbReference type="ARBA" id="ARBA00004123"/>
    </source>
</evidence>
<name>R7UMK0_CAPTE</name>
<feature type="domain" description="Major vault protein repeat" evidence="13">
    <location>
        <begin position="456"/>
        <end position="517"/>
    </location>
</feature>
<dbReference type="STRING" id="283909.R7UMK0"/>
<sequence>MATRRANDEALYRIAPYHYLHVLDQNTNVTHLEIGPKTYIRQDNERVVLGPEKMITVPPRHYCVIENPVLLDKDGKVIKDTHGQATLQFADQDIRLAQAPFPLYPGEVLKQPVTPLKVVIANSALRLRAILDYEDSKEKRIAGDEWLFAGPGTYIPKKEVVVEETIRATVIKANQAIKLRARKECIDHQGIPRVTGEEWLVKKTGAYLPGAYEEVVDVVDAYVLTEKKALHMRALRTFDDDFGILRKSGEEWLIKMSDSEVHIPNVYEELVGVVNITTLTNRQYCVILDPVDDKGKPQMGRRKLVKGESSFFLMPGESLEKGIQNVYVLGEDEGLILRTTESFKEGVSEISHHPGDRWMIRGPIEYVPPVQVDVVAKRTAIPLDENEGIYVRNTKTGRVQAIIGKTYMLNQDDDLWHKELPPGVENLLAMDRDPIADRGTRGKGEAPIKGRDKTRVVTFRVPHNAAVQIYDYKADKARVVYGPELVMLMPDEQFTQLSLSGGKPKKPNQIRSLCLLLGPDFCTDIVIVETADHARLSLQLSYNWHFQVDLTSEKEAAKIFSVPDFVGDACKAIASRVRGAVAGVQFDDFHKNSAKIIRSSVFGFDENRKVRETFLFPQNNLVITSIDVQSVEPVDQRTREALQKSVQLAIEITTNSQEATARHEAERLEQEAKGRLERQRISDEAEAERSRKELLELQANSAAVESSGQAKAEAQSRAEALRIEGEAAVEQATLKAQAMKIEAESELERLTSARAAEAKFIREQNEMEIKKSREMSEIDASKFKNMVDAIGADTLKAIATAGPEMQVKLLQSLGLKSTLITDGSSPINLFNTAHGLVGGGLVPARRSADSDEE</sequence>
<dbReference type="GO" id="GO:0005737">
    <property type="term" value="C:cytoplasm"/>
    <property type="evidence" value="ECO:0007669"/>
    <property type="project" value="UniProtKB-SubCell"/>
</dbReference>
<dbReference type="Gene3D" id="2.30.30.570">
    <property type="match status" value="2"/>
</dbReference>
<dbReference type="Pfam" id="PF11978">
    <property type="entry name" value="MVP_shoulder"/>
    <property type="match status" value="1"/>
</dbReference>
<dbReference type="HOGENOM" id="CLU_016171_0_0_1"/>
<dbReference type="InterPro" id="IPR036013">
    <property type="entry name" value="Band_7/SPFH_dom_sf"/>
</dbReference>
<dbReference type="PANTHER" id="PTHR14165:SF3">
    <property type="entry name" value="MAJOR VAULT PROTEIN"/>
    <property type="match status" value="1"/>
</dbReference>
<accession>R7UMK0</accession>
<dbReference type="EMBL" id="KB299619">
    <property type="protein sequence ID" value="ELU07764.1"/>
    <property type="molecule type" value="Genomic_DNA"/>
</dbReference>
<feature type="repeat" description="MVP" evidence="8">
    <location>
        <begin position="226"/>
        <end position="280"/>
    </location>
</feature>
<dbReference type="Gene3D" id="6.10.250.720">
    <property type="match status" value="1"/>
</dbReference>
<protein>
    <recommendedName>
        <fullName evidence="3">Major vault protein</fullName>
    </recommendedName>
</protein>
<feature type="domain" description="Major vault protein repeat" evidence="12">
    <location>
        <begin position="276"/>
        <end position="323"/>
    </location>
</feature>
<dbReference type="FunFam" id="2.30.30.560:FF:000001">
    <property type="entry name" value="major vault protein-like"/>
    <property type="match status" value="1"/>
</dbReference>
<dbReference type="Gene3D" id="2.30.30.560">
    <property type="match status" value="2"/>
</dbReference>
<dbReference type="InterPro" id="IPR043023">
    <property type="entry name" value="MVP_rep_sf"/>
</dbReference>
<feature type="repeat" description="MVP" evidence="8">
    <location>
        <begin position="60"/>
        <end position="120"/>
    </location>
</feature>
<feature type="domain" description="Major vault protein repeat" evidence="10">
    <location>
        <begin position="327"/>
        <end position="369"/>
    </location>
</feature>
<feature type="domain" description="Major vault protein repeat" evidence="10">
    <location>
        <begin position="118"/>
        <end position="156"/>
    </location>
</feature>
<feature type="domain" description="Major vault protein repeat" evidence="10">
    <location>
        <begin position="169"/>
        <end position="210"/>
    </location>
</feature>
<dbReference type="EnsemblMetazoa" id="CapteT152289">
    <property type="protein sequence ID" value="CapteP152289"/>
    <property type="gene ID" value="CapteG152289"/>
</dbReference>
<dbReference type="OMA" id="VTYRAPH"/>
<feature type="domain" description="Major vault protein repeat" evidence="14">
    <location>
        <begin position="380"/>
        <end position="438"/>
    </location>
</feature>
<evidence type="ECO:0000259" key="14">
    <source>
        <dbReference type="Pfam" id="PF17796"/>
    </source>
</evidence>
<evidence type="ECO:0000259" key="13">
    <source>
        <dbReference type="Pfam" id="PF17795"/>
    </source>
</evidence>
<dbReference type="PROSITE" id="PS51224">
    <property type="entry name" value="MVP"/>
    <property type="match status" value="6"/>
</dbReference>
<feature type="compositionally biased region" description="Basic and acidic residues" evidence="9">
    <location>
        <begin position="660"/>
        <end position="687"/>
    </location>
</feature>
<dbReference type="InterPro" id="IPR002499">
    <property type="entry name" value="Vault_N"/>
</dbReference>
<dbReference type="Gene3D" id="2.30.30.550">
    <property type="entry name" value="Major Vault Protein repeat"/>
    <property type="match status" value="4"/>
</dbReference>
<feature type="repeat" description="MVP" evidence="8">
    <location>
        <begin position="173"/>
        <end position="225"/>
    </location>
</feature>
<dbReference type="Pfam" id="PF01505">
    <property type="entry name" value="Vault"/>
    <property type="match status" value="4"/>
</dbReference>
<dbReference type="OrthoDB" id="6125719at2759"/>
<dbReference type="GO" id="GO:1990904">
    <property type="term" value="C:ribonucleoprotein complex"/>
    <property type="evidence" value="ECO:0007669"/>
    <property type="project" value="UniProtKB-UniRule"/>
</dbReference>
<evidence type="ECO:0000259" key="12">
    <source>
        <dbReference type="Pfam" id="PF17794"/>
    </source>
</evidence>
<dbReference type="Pfam" id="PF17794">
    <property type="entry name" value="Vault_2"/>
    <property type="match status" value="2"/>
</dbReference>
<evidence type="ECO:0000313" key="17">
    <source>
        <dbReference type="Proteomes" id="UP000014760"/>
    </source>
</evidence>
<evidence type="ECO:0000256" key="9">
    <source>
        <dbReference type="SAM" id="MobiDB-lite"/>
    </source>
</evidence>
<dbReference type="InterPro" id="IPR039059">
    <property type="entry name" value="MVP"/>
</dbReference>
<keyword evidence="5" id="KW-0677">Repeat</keyword>
<dbReference type="Pfam" id="PF17795">
    <property type="entry name" value="Vault_3"/>
    <property type="match status" value="1"/>
</dbReference>
<keyword evidence="4 8" id="KW-0963">Cytoplasm</keyword>
<dbReference type="PANTHER" id="PTHR14165">
    <property type="entry name" value="MAJOR VAULT PROTEIN"/>
    <property type="match status" value="1"/>
</dbReference>
<reference evidence="15 17" key="2">
    <citation type="journal article" date="2013" name="Nature">
        <title>Insights into bilaterian evolution from three spiralian genomes.</title>
        <authorList>
            <person name="Simakov O."/>
            <person name="Marletaz F."/>
            <person name="Cho S.J."/>
            <person name="Edsinger-Gonzales E."/>
            <person name="Havlak P."/>
            <person name="Hellsten U."/>
            <person name="Kuo D.H."/>
            <person name="Larsson T."/>
            <person name="Lv J."/>
            <person name="Arendt D."/>
            <person name="Savage R."/>
            <person name="Osoegawa K."/>
            <person name="de Jong P."/>
            <person name="Grimwood J."/>
            <person name="Chapman J.A."/>
            <person name="Shapiro H."/>
            <person name="Aerts A."/>
            <person name="Otillar R.P."/>
            <person name="Terry A.Y."/>
            <person name="Boore J.L."/>
            <person name="Grigoriev I.V."/>
            <person name="Lindberg D.R."/>
            <person name="Seaver E.C."/>
            <person name="Weisblat D.A."/>
            <person name="Putnam N.H."/>
            <person name="Rokhsar D.S."/>
        </authorList>
    </citation>
    <scope>NUCLEOTIDE SEQUENCE</scope>
    <source>
        <strain evidence="15 17">I ESC-2004</strain>
    </source>
</reference>
<keyword evidence="7 8" id="KW-0687">Ribonucleoprotein</keyword>
<dbReference type="InterPro" id="IPR041136">
    <property type="entry name" value="Vault_4"/>
</dbReference>
<dbReference type="InterPro" id="IPR043179">
    <property type="entry name" value="Vault_2_sf"/>
</dbReference>
<evidence type="ECO:0000313" key="16">
    <source>
        <dbReference type="EnsemblMetazoa" id="CapteP152289"/>
    </source>
</evidence>
<evidence type="ECO:0000256" key="8">
    <source>
        <dbReference type="PROSITE-ProRule" id="PRU00571"/>
    </source>
</evidence>
<evidence type="ECO:0000259" key="10">
    <source>
        <dbReference type="Pfam" id="PF01505"/>
    </source>
</evidence>
<keyword evidence="17" id="KW-1185">Reference proteome</keyword>
<comment type="subcellular location">
    <subcellularLocation>
        <location evidence="2 8">Cytoplasm</location>
    </subcellularLocation>
    <subcellularLocation>
        <location evidence="1">Nucleus</location>
    </subcellularLocation>
</comment>
<evidence type="ECO:0000256" key="5">
    <source>
        <dbReference type="ARBA" id="ARBA00022737"/>
    </source>
</evidence>
<evidence type="ECO:0000313" key="15">
    <source>
        <dbReference type="EMBL" id="ELU07764.1"/>
    </source>
</evidence>
<proteinExistence type="predicted"/>
<dbReference type="Proteomes" id="UP000014760">
    <property type="component" value="Unassembled WGS sequence"/>
</dbReference>
<dbReference type="InterPro" id="IPR041139">
    <property type="entry name" value="MVP_rep_dom"/>
</dbReference>
<evidence type="ECO:0000256" key="6">
    <source>
        <dbReference type="ARBA" id="ARBA00023242"/>
    </source>
</evidence>
<evidence type="ECO:0000256" key="4">
    <source>
        <dbReference type="ARBA" id="ARBA00022490"/>
    </source>
</evidence>
<evidence type="ECO:0000256" key="3">
    <source>
        <dbReference type="ARBA" id="ARBA00018296"/>
    </source>
</evidence>
<evidence type="ECO:0000259" key="11">
    <source>
        <dbReference type="Pfam" id="PF11978"/>
    </source>
</evidence>
<dbReference type="Gene3D" id="6.20.380.10">
    <property type="match status" value="1"/>
</dbReference>
<evidence type="ECO:0000256" key="7">
    <source>
        <dbReference type="ARBA" id="ARBA00023274"/>
    </source>
</evidence>
<dbReference type="FunFam" id="3.30.479.30:FF:000010">
    <property type="entry name" value="major vault protein-like"/>
    <property type="match status" value="1"/>
</dbReference>
<keyword evidence="6" id="KW-0539">Nucleus</keyword>
<dbReference type="AlphaFoldDB" id="R7UMK0"/>
<reference evidence="17" key="1">
    <citation type="submission" date="2012-12" db="EMBL/GenBank/DDBJ databases">
        <authorList>
            <person name="Hellsten U."/>
            <person name="Grimwood J."/>
            <person name="Chapman J.A."/>
            <person name="Shapiro H."/>
            <person name="Aerts A."/>
            <person name="Otillar R.P."/>
            <person name="Terry A.Y."/>
            <person name="Boore J.L."/>
            <person name="Simakov O."/>
            <person name="Marletaz F."/>
            <person name="Cho S.-J."/>
            <person name="Edsinger-Gonzales E."/>
            <person name="Havlak P."/>
            <person name="Kuo D.-H."/>
            <person name="Larsson T."/>
            <person name="Lv J."/>
            <person name="Arendt D."/>
            <person name="Savage R."/>
            <person name="Osoegawa K."/>
            <person name="de Jong P."/>
            <person name="Lindberg D.R."/>
            <person name="Seaver E.C."/>
            <person name="Weisblat D.A."/>
            <person name="Putnam N.H."/>
            <person name="Grigoriev I.V."/>
            <person name="Rokhsar D.S."/>
        </authorList>
    </citation>
    <scope>NUCLEOTIDE SEQUENCE</scope>
    <source>
        <strain evidence="17">I ESC-2004</strain>
    </source>
</reference>
<reference evidence="16" key="3">
    <citation type="submission" date="2015-06" db="UniProtKB">
        <authorList>
            <consortium name="EnsemblMetazoa"/>
        </authorList>
    </citation>
    <scope>IDENTIFICATION</scope>
</reference>
<dbReference type="FunFam" id="2.30.30.570:FF:000001">
    <property type="entry name" value="major vault protein-like"/>
    <property type="match status" value="1"/>
</dbReference>
<dbReference type="Gene3D" id="2.30.30.620">
    <property type="match status" value="1"/>
</dbReference>
<dbReference type="GO" id="GO:0005634">
    <property type="term" value="C:nucleus"/>
    <property type="evidence" value="ECO:0007669"/>
    <property type="project" value="UniProtKB-SubCell"/>
</dbReference>
<dbReference type="InterPro" id="IPR040989">
    <property type="entry name" value="Vault_3"/>
</dbReference>
<dbReference type="Gene3D" id="3.30.479.30">
    <property type="entry name" value="Band 7 domain"/>
    <property type="match status" value="1"/>
</dbReference>
<feature type="repeat" description="MVP" evidence="8">
    <location>
        <begin position="331"/>
        <end position="384"/>
    </location>
</feature>
<evidence type="ECO:0000256" key="2">
    <source>
        <dbReference type="ARBA" id="ARBA00004496"/>
    </source>
</evidence>
<feature type="domain" description="Major vault protein shoulder" evidence="11">
    <location>
        <begin position="518"/>
        <end position="635"/>
    </location>
</feature>
<feature type="region of interest" description="Disordered" evidence="9">
    <location>
        <begin position="656"/>
        <end position="687"/>
    </location>
</feature>